<evidence type="ECO:0000313" key="2">
    <source>
        <dbReference type="Proteomes" id="UP000308671"/>
    </source>
</evidence>
<dbReference type="Proteomes" id="UP000308671">
    <property type="component" value="Unassembled WGS sequence"/>
</dbReference>
<name>A0A4S8QQ93_9HELO</name>
<accession>A0A4S8QQ93</accession>
<proteinExistence type="predicted"/>
<sequence length="61" mass="6798">MKGWYRGMEKSPGSERTSRAVGFTYLSIGNYFDVKSLWGSVIVEDPRSLHNMAIFAPAPST</sequence>
<gene>
    <name evidence="1" type="ORF">BGAL_0496g00090</name>
</gene>
<protein>
    <submittedName>
        <fullName evidence="1">Uncharacterized protein</fullName>
    </submittedName>
</protein>
<keyword evidence="2" id="KW-1185">Reference proteome</keyword>
<comment type="caution">
    <text evidence="1">The sequence shown here is derived from an EMBL/GenBank/DDBJ whole genome shotgun (WGS) entry which is preliminary data.</text>
</comment>
<dbReference type="AlphaFoldDB" id="A0A4S8QQ93"/>
<dbReference type="EMBL" id="PQXL01000495">
    <property type="protein sequence ID" value="THV45385.1"/>
    <property type="molecule type" value="Genomic_DNA"/>
</dbReference>
<evidence type="ECO:0000313" key="1">
    <source>
        <dbReference type="EMBL" id="THV45385.1"/>
    </source>
</evidence>
<organism evidence="1 2">
    <name type="scientific">Botrytis galanthina</name>
    <dbReference type="NCBI Taxonomy" id="278940"/>
    <lineage>
        <taxon>Eukaryota</taxon>
        <taxon>Fungi</taxon>
        <taxon>Dikarya</taxon>
        <taxon>Ascomycota</taxon>
        <taxon>Pezizomycotina</taxon>
        <taxon>Leotiomycetes</taxon>
        <taxon>Helotiales</taxon>
        <taxon>Sclerotiniaceae</taxon>
        <taxon>Botrytis</taxon>
    </lineage>
</organism>
<reference evidence="1 2" key="1">
    <citation type="submission" date="2017-12" db="EMBL/GenBank/DDBJ databases">
        <title>Comparative genomics of Botrytis spp.</title>
        <authorList>
            <person name="Valero-Jimenez C.A."/>
            <person name="Tapia P."/>
            <person name="Veloso J."/>
            <person name="Silva-Moreno E."/>
            <person name="Staats M."/>
            <person name="Valdes J.H."/>
            <person name="Van Kan J.A.L."/>
        </authorList>
    </citation>
    <scope>NUCLEOTIDE SEQUENCE [LARGE SCALE GENOMIC DNA]</scope>
    <source>
        <strain evidence="1 2">MUCL435</strain>
    </source>
</reference>